<dbReference type="InterPro" id="IPR013083">
    <property type="entry name" value="Znf_RING/FYVE/PHD"/>
</dbReference>
<dbReference type="STRING" id="418784.A0A2P7YM38"/>
<reference evidence="1 2" key="1">
    <citation type="submission" date="2018-03" db="EMBL/GenBank/DDBJ databases">
        <title>Candida pseudohaemulonii genome assembly and annotation.</title>
        <authorList>
            <person name="Munoz J.F."/>
            <person name="Gade L.G."/>
            <person name="Chow N.A."/>
            <person name="Litvintseva A.P."/>
            <person name="Loparev V.N."/>
            <person name="Cuomo C.A."/>
        </authorList>
    </citation>
    <scope>NUCLEOTIDE SEQUENCE [LARGE SCALE GENOMIC DNA]</scope>
    <source>
        <strain evidence="1 2">B12108</strain>
    </source>
</reference>
<name>A0A2P7YM38_9ASCO</name>
<dbReference type="GeneID" id="36566850"/>
<proteinExistence type="predicted"/>
<dbReference type="EMBL" id="PYFQ01000009">
    <property type="protein sequence ID" value="PSK37037.1"/>
    <property type="molecule type" value="Genomic_DNA"/>
</dbReference>
<dbReference type="AlphaFoldDB" id="A0A2P7YM38"/>
<dbReference type="OrthoDB" id="1630758at2759"/>
<evidence type="ECO:0008006" key="3">
    <source>
        <dbReference type="Google" id="ProtNLM"/>
    </source>
</evidence>
<evidence type="ECO:0000313" key="1">
    <source>
        <dbReference type="EMBL" id="PSK37037.1"/>
    </source>
</evidence>
<dbReference type="Proteomes" id="UP000241107">
    <property type="component" value="Unassembled WGS sequence"/>
</dbReference>
<accession>A0A2P7YM38</accession>
<protein>
    <recommendedName>
        <fullName evidence="3">TRAF-type domain-containing protein</fullName>
    </recommendedName>
</protein>
<sequence>MFPCSKCSTSINRVTESDHLENECEANFTTCDLCDNDLIPQKLLNKHKDNCSKTGVLVCPAREIGCTWIGHNQPSLENHTAKGNCSLFQILPHFEMLEEKIKLLSSDNRYLKDSINKVLDSVMLGRVTNLGYCEPIEEIGGSIGDDGKEAYLRLRCEFERHKLEVEEKLVPFVERERNAVTERENLVNSLVNENFVIKDELNLQRGLVNSLRKQVQFLLFQRRPQIHFSESDESYIDVLSRSSSEERLNLKL</sequence>
<keyword evidence="2" id="KW-1185">Reference proteome</keyword>
<organism evidence="1 2">
    <name type="scientific">Candidozyma pseudohaemuli</name>
    <dbReference type="NCBI Taxonomy" id="418784"/>
    <lineage>
        <taxon>Eukaryota</taxon>
        <taxon>Fungi</taxon>
        <taxon>Dikarya</taxon>
        <taxon>Ascomycota</taxon>
        <taxon>Saccharomycotina</taxon>
        <taxon>Pichiomycetes</taxon>
        <taxon>Metschnikowiaceae</taxon>
        <taxon>Candidozyma</taxon>
    </lineage>
</organism>
<dbReference type="RefSeq" id="XP_024712888.1">
    <property type="nucleotide sequence ID" value="XM_024858801.1"/>
</dbReference>
<dbReference type="VEuPathDB" id="FungiDB:C7M61_003462"/>
<comment type="caution">
    <text evidence="1">The sequence shown here is derived from an EMBL/GenBank/DDBJ whole genome shotgun (WGS) entry which is preliminary data.</text>
</comment>
<gene>
    <name evidence="1" type="ORF">C7M61_003462</name>
</gene>
<evidence type="ECO:0000313" key="2">
    <source>
        <dbReference type="Proteomes" id="UP000241107"/>
    </source>
</evidence>
<dbReference type="Gene3D" id="3.30.40.10">
    <property type="entry name" value="Zinc/RING finger domain, C3HC4 (zinc finger)"/>
    <property type="match status" value="1"/>
</dbReference>